<dbReference type="RefSeq" id="WP_011695432.1">
    <property type="nucleotide sequence ID" value="NC_008553.1"/>
</dbReference>
<name>A0B5Q9_METTP</name>
<dbReference type="KEGG" id="mtp:Mthe_0235"/>
<evidence type="ECO:0000313" key="1">
    <source>
        <dbReference type="EMBL" id="ABK14033.1"/>
    </source>
</evidence>
<dbReference type="OrthoDB" id="382361at2157"/>
<dbReference type="HOGENOM" id="CLU_1954708_0_0_2"/>
<dbReference type="Proteomes" id="UP000000674">
    <property type="component" value="Chromosome"/>
</dbReference>
<dbReference type="EMBL" id="CP000477">
    <property type="protein sequence ID" value="ABK14033.1"/>
    <property type="molecule type" value="Genomic_DNA"/>
</dbReference>
<accession>A0B5Q9</accession>
<dbReference type="GeneID" id="4462008"/>
<gene>
    <name evidence="1" type="ordered locus">Mthe_0235</name>
</gene>
<keyword evidence="2" id="KW-1185">Reference proteome</keyword>
<organism evidence="1 2">
    <name type="scientific">Methanothrix thermoacetophila (strain DSM 6194 / JCM 14653 / NBRC 101360 / PT)</name>
    <name type="common">Methanosaeta thermophila</name>
    <dbReference type="NCBI Taxonomy" id="349307"/>
    <lineage>
        <taxon>Archaea</taxon>
        <taxon>Methanobacteriati</taxon>
        <taxon>Methanobacteriota</taxon>
        <taxon>Stenosarchaea group</taxon>
        <taxon>Methanomicrobia</taxon>
        <taxon>Methanotrichales</taxon>
        <taxon>Methanotrichaceae</taxon>
        <taxon>Methanothrix</taxon>
    </lineage>
</organism>
<reference evidence="1 2" key="1">
    <citation type="submission" date="2006-10" db="EMBL/GenBank/DDBJ databases">
        <title>Complete sequence of Methanosaeta thermophila PT.</title>
        <authorList>
            <consortium name="US DOE Joint Genome Institute"/>
            <person name="Copeland A."/>
            <person name="Lucas S."/>
            <person name="Lapidus A."/>
            <person name="Barry K."/>
            <person name="Detter J.C."/>
            <person name="Glavina del Rio T."/>
            <person name="Hammon N."/>
            <person name="Israni S."/>
            <person name="Pitluck S."/>
            <person name="Chain P."/>
            <person name="Malfatti S."/>
            <person name="Shin M."/>
            <person name="Vergez L."/>
            <person name="Schmutz J."/>
            <person name="Larimer F."/>
            <person name="Land M."/>
            <person name="Hauser L."/>
            <person name="Kyrpides N."/>
            <person name="Kim E."/>
            <person name="Smith K.S."/>
            <person name="Ingram-Smith C."/>
            <person name="Richardson P."/>
        </authorList>
    </citation>
    <scope>NUCLEOTIDE SEQUENCE [LARGE SCALE GENOMIC DNA]</scope>
    <source>
        <strain evidence="2">DSM 6194 / JCM 14653 / NBRC 101360 / PT</strain>
    </source>
</reference>
<sequence>MIKKLICHHCGSVNLLDTQQLEQDVTDSEDWLECSEPDDFQWRLPAGKITPVIGDPIYITGGGMRLTRGQYIEQYGIDPEIALTMMRGMGRAVRATINTAAEIGKTDSRVPGSIRKLMEKLSKTKGDL</sequence>
<dbReference type="AlphaFoldDB" id="A0B5Q9"/>
<protein>
    <submittedName>
        <fullName evidence="1">Uncharacterized protein</fullName>
    </submittedName>
</protein>
<proteinExistence type="predicted"/>
<evidence type="ECO:0000313" key="2">
    <source>
        <dbReference type="Proteomes" id="UP000000674"/>
    </source>
</evidence>